<comment type="caution">
    <text evidence="6">The sequence shown here is derived from an EMBL/GenBank/DDBJ whole genome shotgun (WGS) entry which is preliminary data.</text>
</comment>
<dbReference type="PANTHER" id="PTHR30290:SF59">
    <property type="entry name" value="OLIGOPEPTIDE ABC TRANSPORTER,SUBSTRATE-BINDING PROTEIN"/>
    <property type="match status" value="1"/>
</dbReference>
<dbReference type="InterPro" id="IPR000914">
    <property type="entry name" value="SBP_5_dom"/>
</dbReference>
<evidence type="ECO:0000259" key="5">
    <source>
        <dbReference type="Pfam" id="PF00496"/>
    </source>
</evidence>
<dbReference type="Proteomes" id="UP001596026">
    <property type="component" value="Unassembled WGS sequence"/>
</dbReference>
<name>A0ABV9M1D5_9ENTE</name>
<comment type="subcellular location">
    <subcellularLocation>
        <location evidence="1">Cell membrane</location>
        <topology evidence="1">Lipid-anchor</topology>
    </subcellularLocation>
</comment>
<dbReference type="RefSeq" id="WP_379963737.1">
    <property type="nucleotide sequence ID" value="NZ_JBHSGT010000020.1"/>
</dbReference>
<dbReference type="Gene3D" id="3.40.190.10">
    <property type="entry name" value="Periplasmic binding protein-like II"/>
    <property type="match status" value="1"/>
</dbReference>
<proteinExistence type="inferred from homology"/>
<dbReference type="EMBL" id="JBHSGT010000020">
    <property type="protein sequence ID" value="MFC4709622.1"/>
    <property type="molecule type" value="Genomic_DNA"/>
</dbReference>
<dbReference type="Gene3D" id="3.90.76.10">
    <property type="entry name" value="Dipeptide-binding Protein, Domain 1"/>
    <property type="match status" value="1"/>
</dbReference>
<dbReference type="InterPro" id="IPR023765">
    <property type="entry name" value="SBP_5_CS"/>
</dbReference>
<protein>
    <submittedName>
        <fullName evidence="6">ABC transporter substrate-binding protein</fullName>
    </submittedName>
</protein>
<accession>A0ABV9M1D5</accession>
<feature type="signal peptide" evidence="4">
    <location>
        <begin position="1"/>
        <end position="20"/>
    </location>
</feature>
<dbReference type="PROSITE" id="PS01040">
    <property type="entry name" value="SBP_BACTERIAL_5"/>
    <property type="match status" value="1"/>
</dbReference>
<dbReference type="InterPro" id="IPR039424">
    <property type="entry name" value="SBP_5"/>
</dbReference>
<dbReference type="PANTHER" id="PTHR30290">
    <property type="entry name" value="PERIPLASMIC BINDING COMPONENT OF ABC TRANSPORTER"/>
    <property type="match status" value="1"/>
</dbReference>
<feature type="chain" id="PRO_5045534970" evidence="4">
    <location>
        <begin position="21"/>
        <end position="524"/>
    </location>
</feature>
<organism evidence="6 7">
    <name type="scientific">Enterococcus eurekensis</name>
    <dbReference type="NCBI Taxonomy" id="1159753"/>
    <lineage>
        <taxon>Bacteria</taxon>
        <taxon>Bacillati</taxon>
        <taxon>Bacillota</taxon>
        <taxon>Bacilli</taxon>
        <taxon>Lactobacillales</taxon>
        <taxon>Enterococcaceae</taxon>
        <taxon>Enterococcus</taxon>
    </lineage>
</organism>
<evidence type="ECO:0000256" key="4">
    <source>
        <dbReference type="SAM" id="SignalP"/>
    </source>
</evidence>
<dbReference type="PROSITE" id="PS51257">
    <property type="entry name" value="PROKAR_LIPOPROTEIN"/>
    <property type="match status" value="1"/>
</dbReference>
<dbReference type="CDD" id="cd00995">
    <property type="entry name" value="PBP2_NikA_DppA_OppA_like"/>
    <property type="match status" value="1"/>
</dbReference>
<reference evidence="7" key="1">
    <citation type="journal article" date="2019" name="Int. J. Syst. Evol. Microbiol.">
        <title>The Global Catalogue of Microorganisms (GCM) 10K type strain sequencing project: providing services to taxonomists for standard genome sequencing and annotation.</title>
        <authorList>
            <consortium name="The Broad Institute Genomics Platform"/>
            <consortium name="The Broad Institute Genome Sequencing Center for Infectious Disease"/>
            <person name="Wu L."/>
            <person name="Ma J."/>
        </authorList>
    </citation>
    <scope>NUCLEOTIDE SEQUENCE [LARGE SCALE GENOMIC DNA]</scope>
    <source>
        <strain evidence="7">CGMCC 1.19061</strain>
    </source>
</reference>
<dbReference type="Gene3D" id="3.10.105.10">
    <property type="entry name" value="Dipeptide-binding Protein, Domain 3"/>
    <property type="match status" value="1"/>
</dbReference>
<evidence type="ECO:0000256" key="1">
    <source>
        <dbReference type="ARBA" id="ARBA00004193"/>
    </source>
</evidence>
<feature type="domain" description="Solute-binding protein family 5" evidence="5">
    <location>
        <begin position="86"/>
        <end position="438"/>
    </location>
</feature>
<sequence length="524" mass="57296">MGKRNKWLAGTIIAAGLLLAACGGGTSNTDTSGGAASGDTDTFTYAISGDPSSTNPINTSDRWGLTMNNMLYSSLVVVETDGTQRNALAESVEAAADGLSLTVKLKEGVKWSDGEDFTADDVVFTYEQKVKKENGNADQLWLDDKPIEIEKVDDFTVKFNLPSPSAAALHNIVTETFIIPEHIFKDEADFSVNDLSKPAVGTGPYRLKEYKRGEYLTFEANEHYYGGQANIKNVTLRIIESTDTAKVALQKGEVDAAVVLPSDIADLDSNAITTYPYSENRVGYMGVNTASEALQDPKVRQAVFFAINKGELNQAAYLDEEYYATPYSFLPPNNPFATEDVEKYETNIEKSKELLKEAGVTDLKLNIAFSSTDPAQTIQATLIQQQLQQAGITVTLEGGDGTAIFTELKKPNSTKYNLFLGGYIMGNDPDLYGSLFKTNGSANYFQTKNEVTDQLFAQAAVELDSAKREELYDDLQRAIAEDARIYPIVDNKKILAVNNRIGNVEDAGLIPIYTFDDLSKLTIK</sequence>
<evidence type="ECO:0000313" key="6">
    <source>
        <dbReference type="EMBL" id="MFC4709622.1"/>
    </source>
</evidence>
<evidence type="ECO:0000256" key="2">
    <source>
        <dbReference type="ARBA" id="ARBA00005695"/>
    </source>
</evidence>
<evidence type="ECO:0000256" key="3">
    <source>
        <dbReference type="ARBA" id="ARBA00022729"/>
    </source>
</evidence>
<gene>
    <name evidence="6" type="ORF">ACFO3L_03120</name>
</gene>
<comment type="similarity">
    <text evidence="2">Belongs to the bacterial solute-binding protein 5 family.</text>
</comment>
<keyword evidence="3 4" id="KW-0732">Signal</keyword>
<evidence type="ECO:0000313" key="7">
    <source>
        <dbReference type="Proteomes" id="UP001596026"/>
    </source>
</evidence>
<keyword evidence="7" id="KW-1185">Reference proteome</keyword>
<dbReference type="Pfam" id="PF00496">
    <property type="entry name" value="SBP_bac_5"/>
    <property type="match status" value="1"/>
</dbReference>
<dbReference type="PIRSF" id="PIRSF002741">
    <property type="entry name" value="MppA"/>
    <property type="match status" value="1"/>
</dbReference>
<dbReference type="SUPFAM" id="SSF53850">
    <property type="entry name" value="Periplasmic binding protein-like II"/>
    <property type="match status" value="1"/>
</dbReference>
<dbReference type="InterPro" id="IPR030678">
    <property type="entry name" value="Peptide/Ni-bd"/>
</dbReference>